<keyword evidence="5" id="KW-1185">Reference proteome</keyword>
<dbReference type="GO" id="GO:0004497">
    <property type="term" value="F:monooxygenase activity"/>
    <property type="evidence" value="ECO:0007669"/>
    <property type="project" value="InterPro"/>
</dbReference>
<feature type="binding site" description="axial binding residue" evidence="1">
    <location>
        <position position="701"/>
    </location>
    <ligand>
        <name>heme</name>
        <dbReference type="ChEBI" id="CHEBI:30413"/>
    </ligand>
    <ligandPart>
        <name>Fe</name>
        <dbReference type="ChEBI" id="CHEBI:18248"/>
    </ligandPart>
</feature>
<accession>A0A2H5PYJ0</accession>
<evidence type="ECO:0000313" key="5">
    <source>
        <dbReference type="Proteomes" id="UP000236630"/>
    </source>
</evidence>
<dbReference type="InterPro" id="IPR001128">
    <property type="entry name" value="Cyt_P450"/>
</dbReference>
<dbReference type="SUPFAM" id="SSF48264">
    <property type="entry name" value="Cytochrome P450"/>
    <property type="match status" value="1"/>
</dbReference>
<feature type="transmembrane region" description="Helical" evidence="2">
    <location>
        <begin position="292"/>
        <end position="313"/>
    </location>
</feature>
<proteinExistence type="predicted"/>
<feature type="transmembrane region" description="Helical" evidence="2">
    <location>
        <begin position="138"/>
        <end position="161"/>
    </location>
</feature>
<dbReference type="Pfam" id="PF00067">
    <property type="entry name" value="p450"/>
    <property type="match status" value="1"/>
</dbReference>
<keyword evidence="2" id="KW-0472">Membrane</keyword>
<dbReference type="GO" id="GO:0005506">
    <property type="term" value="F:iron ion binding"/>
    <property type="evidence" value="ECO:0007669"/>
    <property type="project" value="InterPro"/>
</dbReference>
<feature type="domain" description="Heparan-alpha-glucosaminide N-acetyltransferase catalytic" evidence="3">
    <location>
        <begin position="34"/>
        <end position="158"/>
    </location>
</feature>
<dbReference type="GO" id="GO:0016705">
    <property type="term" value="F:oxidoreductase activity, acting on paired donors, with incorporation or reduction of molecular oxygen"/>
    <property type="evidence" value="ECO:0007669"/>
    <property type="project" value="InterPro"/>
</dbReference>
<keyword evidence="2" id="KW-0812">Transmembrane</keyword>
<dbReference type="Gene3D" id="1.10.630.10">
    <property type="entry name" value="Cytochrome P450"/>
    <property type="match status" value="1"/>
</dbReference>
<name>A0A2H5PYJ0_CITUN</name>
<gene>
    <name evidence="4" type="ORF">CUMW_179500</name>
</gene>
<feature type="transmembrane region" description="Helical" evidence="2">
    <location>
        <begin position="351"/>
        <end position="375"/>
    </location>
</feature>
<evidence type="ECO:0000256" key="1">
    <source>
        <dbReference type="PIRSR" id="PIRSR602401-1"/>
    </source>
</evidence>
<comment type="caution">
    <text evidence="4">The sequence shown here is derived from an EMBL/GenBank/DDBJ whole genome shotgun (WGS) entry which is preliminary data.</text>
</comment>
<feature type="transmembrane region" description="Helical" evidence="2">
    <location>
        <begin position="387"/>
        <end position="414"/>
    </location>
</feature>
<comment type="cofactor">
    <cofactor evidence="1">
        <name>heme</name>
        <dbReference type="ChEBI" id="CHEBI:30413"/>
    </cofactor>
</comment>
<feature type="transmembrane region" description="Helical" evidence="2">
    <location>
        <begin position="105"/>
        <end position="126"/>
    </location>
</feature>
<dbReference type="InterPro" id="IPR017972">
    <property type="entry name" value="Cyt_P450_CS"/>
</dbReference>
<feature type="transmembrane region" description="Helical" evidence="2">
    <location>
        <begin position="325"/>
        <end position="345"/>
    </location>
</feature>
<dbReference type="InterPro" id="IPR012429">
    <property type="entry name" value="HGSNAT_cat"/>
</dbReference>
<dbReference type="PRINTS" id="PR00385">
    <property type="entry name" value="P450"/>
</dbReference>
<dbReference type="Pfam" id="PF07786">
    <property type="entry name" value="HGSNAT_cat"/>
    <property type="match status" value="1"/>
</dbReference>
<sequence>MSEIKAETTHHHPLIISEPDVSDQQEKSHLKTQRLASLDIFRGLAVALMILVDHAGGDWPEISHAPWNGCNLADFVMPFFLFIVGVAIALALKRIPDRADAVKKVIFRTLKLLFWGILLQGGFSHAPDELTYGVDVRMIRLCGVLQRIALSYLLVSLVEIFTKDVQDKDQSVGRFSIFRLYCWHWLMAACVLVVYLALLYGTYVPDWQFTIINKDSADYGKVFNVTCGVRAKLNPPCNAVGYIDRKVLGINHMYHHPAWRRSKACTQDSPFEGPLRKDAPSWCRAPFEPEGLLSSVSSILSTIIGVHFGHVIIHTKGHLARLKQWVAMGFALLIFGLTLHFTNAIPLNKQLYTLSYVCVTSGAAALVFSAIYALVDIWNLKYPFLPLAWIGMNAMLVYVMAAEGIFAGFINGWYYGDPHNTLVMIPEFATSCRNMIQQWNQMIGSQESSEFDVWPQFQKLTADVISRAAFGSNYEKGKHIFHLQKELIQLTLEAMQTLYFPGFRFVPTKKNKRRRRLNTEITAMLRNVIEGKANALKTGKSRVDDLLGLLLQYCENENESSTKSIGLTIEEVIEECKAFYLAGQETTSSLLTWTVVVLAMHPDWQEKARQEVTMILYEVLRLYPPAIAQYQHTYKQTKIGEISVPAGVDLILPTLLVHHDPELWGNDVDEFKPGRFSEGVSKASNNDQLAFFPFGWGPRTCIGQNFAMLEAKLALAMILPNFSFQLSPSYSHAPHTVMILQPQHGAQIILHKL</sequence>
<dbReference type="AlphaFoldDB" id="A0A2H5PYJ0"/>
<keyword evidence="1" id="KW-0479">Metal-binding</keyword>
<dbReference type="InterPro" id="IPR036396">
    <property type="entry name" value="Cyt_P450_sf"/>
</dbReference>
<keyword evidence="1" id="KW-0349">Heme</keyword>
<dbReference type="STRING" id="55188.A0A2H5PYJ0"/>
<dbReference type="PRINTS" id="PR00463">
    <property type="entry name" value="EP450I"/>
</dbReference>
<reference evidence="4 5" key="1">
    <citation type="journal article" date="2017" name="Front. Genet.">
        <title>Draft sequencing of the heterozygous diploid genome of Satsuma (Citrus unshiu Marc.) using a hybrid assembly approach.</title>
        <authorList>
            <person name="Shimizu T."/>
            <person name="Tanizawa Y."/>
            <person name="Mochizuki T."/>
            <person name="Nagasaki H."/>
            <person name="Yoshioka T."/>
            <person name="Toyoda A."/>
            <person name="Fujiyama A."/>
            <person name="Kaminuma E."/>
            <person name="Nakamura Y."/>
        </authorList>
    </citation>
    <scope>NUCLEOTIDE SEQUENCE [LARGE SCALE GENOMIC DNA]</scope>
    <source>
        <strain evidence="5">cv. Miyagawa wase</strain>
    </source>
</reference>
<evidence type="ECO:0000259" key="3">
    <source>
        <dbReference type="Pfam" id="PF07786"/>
    </source>
</evidence>
<evidence type="ECO:0000256" key="2">
    <source>
        <dbReference type="SAM" id="Phobius"/>
    </source>
</evidence>
<keyword evidence="2" id="KW-1133">Transmembrane helix</keyword>
<evidence type="ECO:0000313" key="4">
    <source>
        <dbReference type="EMBL" id="GAY57446.1"/>
    </source>
</evidence>
<dbReference type="GO" id="GO:0020037">
    <property type="term" value="F:heme binding"/>
    <property type="evidence" value="ECO:0007669"/>
    <property type="project" value="InterPro"/>
</dbReference>
<dbReference type="InterPro" id="IPR002401">
    <property type="entry name" value="Cyt_P450_E_grp-I"/>
</dbReference>
<dbReference type="PANTHER" id="PTHR31061">
    <property type="entry name" value="LD22376P"/>
    <property type="match status" value="1"/>
</dbReference>
<organism evidence="4 5">
    <name type="scientific">Citrus unshiu</name>
    <name type="common">Satsuma mandarin</name>
    <name type="synonym">Citrus nobilis var. unshiu</name>
    <dbReference type="NCBI Taxonomy" id="55188"/>
    <lineage>
        <taxon>Eukaryota</taxon>
        <taxon>Viridiplantae</taxon>
        <taxon>Streptophyta</taxon>
        <taxon>Embryophyta</taxon>
        <taxon>Tracheophyta</taxon>
        <taxon>Spermatophyta</taxon>
        <taxon>Magnoliopsida</taxon>
        <taxon>eudicotyledons</taxon>
        <taxon>Gunneridae</taxon>
        <taxon>Pentapetalae</taxon>
        <taxon>rosids</taxon>
        <taxon>malvids</taxon>
        <taxon>Sapindales</taxon>
        <taxon>Rutaceae</taxon>
        <taxon>Aurantioideae</taxon>
        <taxon>Citrus</taxon>
    </lineage>
</organism>
<dbReference type="PROSITE" id="PS00086">
    <property type="entry name" value="CYTOCHROME_P450"/>
    <property type="match status" value="1"/>
</dbReference>
<feature type="transmembrane region" description="Helical" evidence="2">
    <location>
        <begin position="35"/>
        <end position="55"/>
    </location>
</feature>
<dbReference type="PANTHER" id="PTHR31061:SF25">
    <property type="entry name" value="HEPARAN-ALPHA-GLUCOSAMINIDE N-ACETYLTRANSFERASE-LIKE PROTEIN (DUF1624)"/>
    <property type="match status" value="1"/>
</dbReference>
<keyword evidence="1" id="KW-0408">Iron</keyword>
<protein>
    <recommendedName>
        <fullName evidence="3">Heparan-alpha-glucosaminide N-acetyltransferase catalytic domain-containing protein</fullName>
    </recommendedName>
</protein>
<feature type="transmembrane region" description="Helical" evidence="2">
    <location>
        <begin position="75"/>
        <end position="93"/>
    </location>
</feature>
<feature type="transmembrane region" description="Helical" evidence="2">
    <location>
        <begin position="182"/>
        <end position="203"/>
    </location>
</feature>
<dbReference type="Proteomes" id="UP000236630">
    <property type="component" value="Unassembled WGS sequence"/>
</dbReference>
<dbReference type="EMBL" id="BDQV01000161">
    <property type="protein sequence ID" value="GAY57446.1"/>
    <property type="molecule type" value="Genomic_DNA"/>
</dbReference>